<dbReference type="Gene3D" id="3.40.50.150">
    <property type="entry name" value="Vaccinia Virus protein VP39"/>
    <property type="match status" value="1"/>
</dbReference>
<dbReference type="SUPFAM" id="SSF53335">
    <property type="entry name" value="S-adenosyl-L-methionine-dependent methyltransferases"/>
    <property type="match status" value="1"/>
</dbReference>
<dbReference type="InterPro" id="IPR029063">
    <property type="entry name" value="SAM-dependent_MTases_sf"/>
</dbReference>
<keyword evidence="4" id="KW-1185">Reference proteome</keyword>
<dbReference type="Proteomes" id="UP001501353">
    <property type="component" value="Unassembled WGS sequence"/>
</dbReference>
<evidence type="ECO:0000259" key="2">
    <source>
        <dbReference type="Pfam" id="PF10119"/>
    </source>
</evidence>
<protein>
    <submittedName>
        <fullName evidence="3">Methyltransferase regulatory domain-containing protein</fullName>
    </submittedName>
</protein>
<comment type="caution">
    <text evidence="3">The sequence shown here is derived from an EMBL/GenBank/DDBJ whole genome shotgun (WGS) entry which is preliminary data.</text>
</comment>
<keyword evidence="3" id="KW-0489">Methyltransferase</keyword>
<reference evidence="4" key="1">
    <citation type="journal article" date="2019" name="Int. J. Syst. Evol. Microbiol.">
        <title>The Global Catalogue of Microorganisms (GCM) 10K type strain sequencing project: providing services to taxonomists for standard genome sequencing and annotation.</title>
        <authorList>
            <consortium name="The Broad Institute Genomics Platform"/>
            <consortium name="The Broad Institute Genome Sequencing Center for Infectious Disease"/>
            <person name="Wu L."/>
            <person name="Ma J."/>
        </authorList>
    </citation>
    <scope>NUCLEOTIDE SEQUENCE [LARGE SCALE GENOMIC DNA]</scope>
    <source>
        <strain evidence="4">JCM 16673</strain>
    </source>
</reference>
<proteinExistence type="predicted"/>
<evidence type="ECO:0000259" key="1">
    <source>
        <dbReference type="Pfam" id="PF08242"/>
    </source>
</evidence>
<name>A0ABP7SR44_9BURK</name>
<gene>
    <name evidence="3" type="ORF">GCM10022212_07400</name>
</gene>
<feature type="domain" description="Methyltransferase regulatory" evidence="2">
    <location>
        <begin position="220"/>
        <end position="302"/>
    </location>
</feature>
<evidence type="ECO:0000313" key="3">
    <source>
        <dbReference type="EMBL" id="GAA4015205.1"/>
    </source>
</evidence>
<dbReference type="EMBL" id="BAAAZE010000005">
    <property type="protein sequence ID" value="GAA4015205.1"/>
    <property type="molecule type" value="Genomic_DNA"/>
</dbReference>
<accession>A0ABP7SR44</accession>
<dbReference type="GO" id="GO:0032259">
    <property type="term" value="P:methylation"/>
    <property type="evidence" value="ECO:0007669"/>
    <property type="project" value="UniProtKB-KW"/>
</dbReference>
<feature type="domain" description="Methyltransferase type 12" evidence="1">
    <location>
        <begin position="48"/>
        <end position="148"/>
    </location>
</feature>
<dbReference type="GO" id="GO:0008168">
    <property type="term" value="F:methyltransferase activity"/>
    <property type="evidence" value="ECO:0007669"/>
    <property type="project" value="UniProtKB-KW"/>
</dbReference>
<keyword evidence="3" id="KW-0808">Transferase</keyword>
<dbReference type="Pfam" id="PF10119">
    <property type="entry name" value="MethyTransf_Reg"/>
    <property type="match status" value="1"/>
</dbReference>
<dbReference type="CDD" id="cd02440">
    <property type="entry name" value="AdoMet_MTases"/>
    <property type="match status" value="1"/>
</dbReference>
<dbReference type="InterPro" id="IPR018773">
    <property type="entry name" value="MeTrfase_reg_dom_prd"/>
</dbReference>
<organism evidence="3 4">
    <name type="scientific">Actimicrobium antarcticum</name>
    <dbReference type="NCBI Taxonomy" id="1051899"/>
    <lineage>
        <taxon>Bacteria</taxon>
        <taxon>Pseudomonadati</taxon>
        <taxon>Pseudomonadota</taxon>
        <taxon>Betaproteobacteria</taxon>
        <taxon>Burkholderiales</taxon>
        <taxon>Oxalobacteraceae</taxon>
        <taxon>Actimicrobium</taxon>
    </lineage>
</organism>
<dbReference type="Pfam" id="PF08242">
    <property type="entry name" value="Methyltransf_12"/>
    <property type="match status" value="1"/>
</dbReference>
<dbReference type="InterPro" id="IPR013217">
    <property type="entry name" value="Methyltransf_12"/>
</dbReference>
<evidence type="ECO:0000313" key="4">
    <source>
        <dbReference type="Proteomes" id="UP001501353"/>
    </source>
</evidence>
<sequence>MEWSEGYVADVPYTTEFFGEQAPDFLNCVAIINGYEPVATDKPFTYFELGCGHALTLNILAAGNPLGQFYGVDFMPSHIAAGCALADAAKLDNLTLLDSSFADLASGKVADIPQCDFITLHGVYSWISADNQQHIVSFIRQYLKPGGIVYVSYNALPGWNAAMPLSRLLVAHANLHPAQSTIQLQHAAAFIQQFDIEQAGFFSTTPALKDLLGVLNRYNPTYLVHEYLNQNAAPLYHMDLVRDLGSAKMDYVGSADLCQAYPDLYFNEQKLALINAVPNSPLRETVKDFLLNTRFRKDVFVRGARKMGITRQKALLKKITLALVVPKQGVQLNGLNAGTMTFNVHQDIILPAIEALAICPRTLAELATLPSLEKESLIEIAKLAMMLTTANQTTVCTDRPRNVSATARLNLAIAHELHYSDQYGALASPAVGSGIALNPVELLVYGILRKPSPPNGQDVGTIALEVQKILDDRGRRLRVNGVPIESEKQNMAEITRHVTATLKAKLPLWRQLGIL</sequence>